<feature type="transmembrane region" description="Helical" evidence="1">
    <location>
        <begin position="58"/>
        <end position="77"/>
    </location>
</feature>
<evidence type="ECO:0008006" key="4">
    <source>
        <dbReference type="Google" id="ProtNLM"/>
    </source>
</evidence>
<accession>A0A7U9HAM4</accession>
<organism evidence="2 3">
    <name type="scientific">Streptomyces lividans 1326</name>
    <dbReference type="NCBI Taxonomy" id="1200984"/>
    <lineage>
        <taxon>Bacteria</taxon>
        <taxon>Bacillati</taxon>
        <taxon>Actinomycetota</taxon>
        <taxon>Actinomycetes</taxon>
        <taxon>Kitasatosporales</taxon>
        <taxon>Streptomycetaceae</taxon>
        <taxon>Streptomyces</taxon>
    </lineage>
</organism>
<evidence type="ECO:0000313" key="3">
    <source>
        <dbReference type="Proteomes" id="UP000014062"/>
    </source>
</evidence>
<dbReference type="EMBL" id="CM001889">
    <property type="protein sequence ID" value="EOY45776.1"/>
    <property type="molecule type" value="Genomic_DNA"/>
</dbReference>
<gene>
    <name evidence="2" type="ORF">SLI_1059</name>
</gene>
<proteinExistence type="predicted"/>
<keyword evidence="1" id="KW-0812">Transmembrane</keyword>
<protein>
    <recommendedName>
        <fullName evidence="4">Integral membrane protein</fullName>
    </recommendedName>
</protein>
<dbReference type="AlphaFoldDB" id="A0A7U9HAM4"/>
<evidence type="ECO:0000256" key="1">
    <source>
        <dbReference type="SAM" id="Phobius"/>
    </source>
</evidence>
<name>A0A7U9HAM4_STRLI</name>
<dbReference type="Proteomes" id="UP000014062">
    <property type="component" value="Chromosome"/>
</dbReference>
<feature type="transmembrane region" description="Helical" evidence="1">
    <location>
        <begin position="21"/>
        <end position="43"/>
    </location>
</feature>
<reference evidence="3" key="1">
    <citation type="journal article" date="2013" name="Genome Biol. Evol.">
        <title>The genome sequence of Streptomyces lividans 66 reveals a novel tRNA-dependent peptide biosynthetic system within a metal-related genomic island.</title>
        <authorList>
            <person name="Cruz-Morales P."/>
            <person name="Vijgenboom E."/>
            <person name="Iruegas-Bocardo F."/>
            <person name="Girard G."/>
            <person name="Yanez-Guerra L.A."/>
            <person name="Ramos-Aboites H.E."/>
            <person name="Pernodet J.L."/>
            <person name="Anne J."/>
            <person name="van Wezel G.P."/>
            <person name="Barona-Gomez F."/>
        </authorList>
    </citation>
    <scope>NUCLEOTIDE SEQUENCE [LARGE SCALE GENOMIC DNA]</scope>
    <source>
        <strain evidence="3">1326</strain>
    </source>
</reference>
<dbReference type="RefSeq" id="WP_016325473.1">
    <property type="nucleotide sequence ID" value="NZ_CM001889.1"/>
</dbReference>
<keyword evidence="1" id="KW-1133">Transmembrane helix</keyword>
<sequence>MNTKRTKQPQTKIGRLHTRSAPSRIFGWALLWLSLVVIALNWIEEFSNLNALPGGHSVLYLVGGVVGVALGAWRAGVFDAKS</sequence>
<evidence type="ECO:0000313" key="2">
    <source>
        <dbReference type="EMBL" id="EOY45776.1"/>
    </source>
</evidence>
<keyword evidence="1" id="KW-0472">Membrane</keyword>